<keyword evidence="2" id="KW-1185">Reference proteome</keyword>
<sequence length="1213" mass="136609">MRPIAAAASLRYVYHSAVHLVAIHRLLGPRSYLARSGAADLEGAGESVLGGSKDPRLHGAVFDVLGVVPEAVRRLLRPNAVTPQDVLELLRGFRTACQNGEGVADKIGSMWEIFKLYGEPKGGFNVGVRFEHLPRAYEIMGWLLTEVGMYAEAELCLGDAERRGFSLVGPEIFVDWIEGYARVGNWGRSVRLFDQMRCKGFVPTAMCYEALISLLVKNDESHTALRVCSDMLDQGILLTDNAKVGIGSLVNLLCGDERVQEARGLIKRAAGFGYVPCSLAANGIFRGYCKKRDFEDLVSFSMEFKCPPDVKVGNKILQTLCSNYGSERANLYRLELEHVGFVPDETSFGILIGWCCRERNLKGASTHFSEMLERGLKPELYMFNALLSGLFRESMWRHALHIVDEMKDGRTVPDLSTYKILLAGYCKVREFNEVIKIVEEMWKVSLIELSSTEDPICRAFSLLGFDPLAIRLKRDGGVGLSRTEFYDSLGNGLYLDTDVEEFDGRLDKVLKDSVLPDFNSIIMQESVCGNLEHALTLMDKSDRWGQELSPNVLSTMVKSLCESRFPVKAIIRILAKCPNYVNLMDEGALNLLLQLYSYRGLHLKAWDLFNRMVGGSLAIRYETYSRFAKCLCKRGDSTVFAGFLRLVRKLKCSLQSEDFKAVIRCLCQKGLVYQAVELFKILQMITHDSVTCDIFVEELSDVGFATVACRVVQEMPPADCCLTSIAYNRLVIGLCQEKDRIKVLQVYDDMKSKLMVPSADASVKILPFLLEAQRFAEANLLRDVVLSHHPDMQRQVEFALFKGYCMANVLGDAARLFQSVLFNKTAPITEACDTILRAIVRVGNPRKAQELLGLLIRENVRFSISSFRMLVQLMSIGGRICHMLSLKEMILRESLSDNNIVVYNVMIYSAFTSGNILLVPKILDEMNNKELVLTEASYNFLLCGFSRCDDLSRARYYLSAMLAKEMRPSNRSLRSIIYCLNESDRIGEILQELESHRWLCQSTVQNAIIFTLVDRGMLSGAEAFVDRTIEKGLLPDGIIYDSLIRELCRRNKPNKAFDLLNVMLRKKCVPSASCYNALVCGLSKQHELETALDVHAEMAWREIKLSFEASDELIRECCEVGRTIEAERFLMSVVRSGDNPTREMFARVIGRYRSENNTRKASELINIMRQSGHEPDFETHWSIISKLKPSEDKSKGNRHDGFLSRILSGSGLL</sequence>
<gene>
    <name evidence="1" type="ORF">MLD38_001499</name>
</gene>
<comment type="caution">
    <text evidence="1">The sequence shown here is derived from an EMBL/GenBank/DDBJ whole genome shotgun (WGS) entry which is preliminary data.</text>
</comment>
<organism evidence="1 2">
    <name type="scientific">Melastoma candidum</name>
    <dbReference type="NCBI Taxonomy" id="119954"/>
    <lineage>
        <taxon>Eukaryota</taxon>
        <taxon>Viridiplantae</taxon>
        <taxon>Streptophyta</taxon>
        <taxon>Embryophyta</taxon>
        <taxon>Tracheophyta</taxon>
        <taxon>Spermatophyta</taxon>
        <taxon>Magnoliopsida</taxon>
        <taxon>eudicotyledons</taxon>
        <taxon>Gunneridae</taxon>
        <taxon>Pentapetalae</taxon>
        <taxon>rosids</taxon>
        <taxon>malvids</taxon>
        <taxon>Myrtales</taxon>
        <taxon>Melastomataceae</taxon>
        <taxon>Melastomatoideae</taxon>
        <taxon>Melastomateae</taxon>
        <taxon>Melastoma</taxon>
    </lineage>
</organism>
<evidence type="ECO:0000313" key="1">
    <source>
        <dbReference type="EMBL" id="KAI4389253.1"/>
    </source>
</evidence>
<proteinExistence type="predicted"/>
<reference evidence="2" key="1">
    <citation type="journal article" date="2023" name="Front. Plant Sci.">
        <title>Chromosomal-level genome assembly of Melastoma candidum provides insights into trichome evolution.</title>
        <authorList>
            <person name="Zhong Y."/>
            <person name="Wu W."/>
            <person name="Sun C."/>
            <person name="Zou P."/>
            <person name="Liu Y."/>
            <person name="Dai S."/>
            <person name="Zhou R."/>
        </authorList>
    </citation>
    <scope>NUCLEOTIDE SEQUENCE [LARGE SCALE GENOMIC DNA]</scope>
</reference>
<dbReference type="Proteomes" id="UP001057402">
    <property type="component" value="Chromosome 1"/>
</dbReference>
<dbReference type="EMBL" id="CM042880">
    <property type="protein sequence ID" value="KAI4389253.1"/>
    <property type="molecule type" value="Genomic_DNA"/>
</dbReference>
<evidence type="ECO:0000313" key="2">
    <source>
        <dbReference type="Proteomes" id="UP001057402"/>
    </source>
</evidence>
<protein>
    <submittedName>
        <fullName evidence="1">Uncharacterized protein</fullName>
    </submittedName>
</protein>
<name>A0ACB9SIB9_9MYRT</name>
<accession>A0ACB9SIB9</accession>